<dbReference type="InterPro" id="IPR028098">
    <property type="entry name" value="Glyco_trans_4-like_N"/>
</dbReference>
<dbReference type="GO" id="GO:0016757">
    <property type="term" value="F:glycosyltransferase activity"/>
    <property type="evidence" value="ECO:0007669"/>
    <property type="project" value="UniProtKB-KW"/>
</dbReference>
<dbReference type="RefSeq" id="WP_187578030.1">
    <property type="nucleotide sequence ID" value="NZ_CP060713.1"/>
</dbReference>
<dbReference type="Pfam" id="PF13439">
    <property type="entry name" value="Glyco_transf_4"/>
    <property type="match status" value="1"/>
</dbReference>
<sequence length="382" mass="40301">MRVMHVIDSLGAGGAEQSLFELLPGLRAAGVESSVVCLIRRTAGVHDAVVEAGYPVLVVGADRIRAVRAIRREIRRRRPDIVHTSVYEADVLGRLAAAGTPAKVLTSLVNTYGSIRLADPSIDRRKLAAARAVEGFTARHLTDRFHAVSATVKASAVTELRIDPAAVTVVERGRNLSRLGEATPARRAAVRGQLGLPENAEVVLHVGRQDPRKGLLTLLEAMIELARERPRLVLLQAGREGAATDVLLQLAGSSGVADRLRFLGHRTDIGSLLAAADVFAFPSVSEGGGGSLLEAMAMSVPAVTTDIAAMLDVTDGGEGVALVPVGDAAALARAVGDYLDDPARAAEQAARAHKLFLDRFTLERSVAGMVQLFRDLAAEGSH</sequence>
<evidence type="ECO:0000259" key="3">
    <source>
        <dbReference type="Pfam" id="PF13439"/>
    </source>
</evidence>
<dbReference type="PANTHER" id="PTHR12526">
    <property type="entry name" value="GLYCOSYLTRANSFERASE"/>
    <property type="match status" value="1"/>
</dbReference>
<dbReference type="KEGG" id="nmes:H9L09_17075"/>
<dbReference type="CDD" id="cd03801">
    <property type="entry name" value="GT4_PimA-like"/>
    <property type="match status" value="1"/>
</dbReference>
<name>A0A7G9R9B3_9ACTN</name>
<keyword evidence="2 4" id="KW-0808">Transferase</keyword>
<dbReference type="SUPFAM" id="SSF53756">
    <property type="entry name" value="UDP-Glycosyltransferase/glycogen phosphorylase"/>
    <property type="match status" value="1"/>
</dbReference>
<proteinExistence type="predicted"/>
<keyword evidence="1" id="KW-0328">Glycosyltransferase</keyword>
<evidence type="ECO:0000313" key="5">
    <source>
        <dbReference type="Proteomes" id="UP000515947"/>
    </source>
</evidence>
<reference evidence="4 5" key="1">
    <citation type="submission" date="2020-08" db="EMBL/GenBank/DDBJ databases">
        <title>Genome sequence of Nocardioides mesophilus KACC 16243T.</title>
        <authorList>
            <person name="Hyun D.-W."/>
            <person name="Bae J.-W."/>
        </authorList>
    </citation>
    <scope>NUCLEOTIDE SEQUENCE [LARGE SCALE GENOMIC DNA]</scope>
    <source>
        <strain evidence="4 5">KACC 16243</strain>
    </source>
</reference>
<protein>
    <submittedName>
        <fullName evidence="4">Glycosyltransferase family 4 protein</fullName>
    </submittedName>
</protein>
<accession>A0A7G9R9B3</accession>
<keyword evidence="5" id="KW-1185">Reference proteome</keyword>
<dbReference type="EMBL" id="CP060713">
    <property type="protein sequence ID" value="QNN52188.1"/>
    <property type="molecule type" value="Genomic_DNA"/>
</dbReference>
<evidence type="ECO:0000256" key="2">
    <source>
        <dbReference type="ARBA" id="ARBA00022679"/>
    </source>
</evidence>
<organism evidence="4 5">
    <name type="scientific">Nocardioides mesophilus</name>
    <dbReference type="NCBI Taxonomy" id="433659"/>
    <lineage>
        <taxon>Bacteria</taxon>
        <taxon>Bacillati</taxon>
        <taxon>Actinomycetota</taxon>
        <taxon>Actinomycetes</taxon>
        <taxon>Propionibacteriales</taxon>
        <taxon>Nocardioidaceae</taxon>
        <taxon>Nocardioides</taxon>
    </lineage>
</organism>
<dbReference type="Gene3D" id="3.40.50.2000">
    <property type="entry name" value="Glycogen Phosphorylase B"/>
    <property type="match status" value="2"/>
</dbReference>
<evidence type="ECO:0000313" key="4">
    <source>
        <dbReference type="EMBL" id="QNN52188.1"/>
    </source>
</evidence>
<dbReference type="PANTHER" id="PTHR12526:SF634">
    <property type="entry name" value="BLL3361 PROTEIN"/>
    <property type="match status" value="1"/>
</dbReference>
<feature type="domain" description="Glycosyltransferase subfamily 4-like N-terminal" evidence="3">
    <location>
        <begin position="13"/>
        <end position="178"/>
    </location>
</feature>
<evidence type="ECO:0000256" key="1">
    <source>
        <dbReference type="ARBA" id="ARBA00022676"/>
    </source>
</evidence>
<dbReference type="AlphaFoldDB" id="A0A7G9R9B3"/>
<gene>
    <name evidence="4" type="ORF">H9L09_17075</name>
</gene>
<dbReference type="Pfam" id="PF13692">
    <property type="entry name" value="Glyco_trans_1_4"/>
    <property type="match status" value="1"/>
</dbReference>
<dbReference type="Proteomes" id="UP000515947">
    <property type="component" value="Chromosome"/>
</dbReference>